<protein>
    <submittedName>
        <fullName evidence="2">F-box domain, FBD domain, Leucine-rich repeat domain, L domain-like protein</fullName>
    </submittedName>
</protein>
<organism evidence="2 3">
    <name type="scientific">Artemisia annua</name>
    <name type="common">Sweet wormwood</name>
    <dbReference type="NCBI Taxonomy" id="35608"/>
    <lineage>
        <taxon>Eukaryota</taxon>
        <taxon>Viridiplantae</taxon>
        <taxon>Streptophyta</taxon>
        <taxon>Embryophyta</taxon>
        <taxon>Tracheophyta</taxon>
        <taxon>Spermatophyta</taxon>
        <taxon>Magnoliopsida</taxon>
        <taxon>eudicotyledons</taxon>
        <taxon>Gunneridae</taxon>
        <taxon>Pentapetalae</taxon>
        <taxon>asterids</taxon>
        <taxon>campanulids</taxon>
        <taxon>Asterales</taxon>
        <taxon>Asteraceae</taxon>
        <taxon>Asteroideae</taxon>
        <taxon>Anthemideae</taxon>
        <taxon>Artemisiinae</taxon>
        <taxon>Artemisia</taxon>
    </lineage>
</organism>
<dbReference type="InterPro" id="IPR001810">
    <property type="entry name" value="F-box_dom"/>
</dbReference>
<reference evidence="2 3" key="1">
    <citation type="journal article" date="2018" name="Mol. Plant">
        <title>The genome of Artemisia annua provides insight into the evolution of Asteraceae family and artemisinin biosynthesis.</title>
        <authorList>
            <person name="Shen Q."/>
            <person name="Zhang L."/>
            <person name="Liao Z."/>
            <person name="Wang S."/>
            <person name="Yan T."/>
            <person name="Shi P."/>
            <person name="Liu M."/>
            <person name="Fu X."/>
            <person name="Pan Q."/>
            <person name="Wang Y."/>
            <person name="Lv Z."/>
            <person name="Lu X."/>
            <person name="Zhang F."/>
            <person name="Jiang W."/>
            <person name="Ma Y."/>
            <person name="Chen M."/>
            <person name="Hao X."/>
            <person name="Li L."/>
            <person name="Tang Y."/>
            <person name="Lv G."/>
            <person name="Zhou Y."/>
            <person name="Sun X."/>
            <person name="Brodelius P.E."/>
            <person name="Rose J.K.C."/>
            <person name="Tang K."/>
        </authorList>
    </citation>
    <scope>NUCLEOTIDE SEQUENCE [LARGE SCALE GENOMIC DNA]</scope>
    <source>
        <strain evidence="3">cv. Huhao1</strain>
        <tissue evidence="2">Leaf</tissue>
    </source>
</reference>
<proteinExistence type="predicted"/>
<dbReference type="Proteomes" id="UP000245207">
    <property type="component" value="Unassembled WGS sequence"/>
</dbReference>
<dbReference type="InterPro" id="IPR036047">
    <property type="entry name" value="F-box-like_dom_sf"/>
</dbReference>
<gene>
    <name evidence="2" type="ORF">CTI12_AA539500</name>
</gene>
<dbReference type="InterPro" id="IPR053781">
    <property type="entry name" value="F-box_AtFBL13-like"/>
</dbReference>
<dbReference type="PANTHER" id="PTHR34223:SF51">
    <property type="entry name" value="OS06G0556300 PROTEIN"/>
    <property type="match status" value="1"/>
</dbReference>
<dbReference type="SUPFAM" id="SSF81383">
    <property type="entry name" value="F-box domain"/>
    <property type="match status" value="1"/>
</dbReference>
<sequence length="492" mass="57468">MKKANIQNGVDYISTLPDPILHLILSRLHSTIEVVRTSVLSTRWKYLWTSIPSLNMTDSRKPNPLEKNEFKEFVYWVLVNRTLDLNSFTLDCSSFYDMSTIGRWIHVVVMHKVKKLGLTFSLRDKCEAIVLPRCLVDCGSLEMLTLKLSSHSLCLKSFTGSKTLKVLRLDRVRLLNHDLVQSFFVNCPLLEELSLINCITHNLHYFSISCPNLKTLRTDNRGLGYKQEKLCKRLMVICPKLVYFEYGGHMANHFSFDVKSLKKAVIELEDMELNAKDCVEINTKLPDQYSQFHAYVYGVILRKKNNSSYDVERFFEELEEVETRRTLTRHLKRVEFSDFNGENKETLSIARFLLEHGNALEEMVFSWSKREKYRKHSMEAMNKVSKFYKASSSVRMITLKGCMRMEILYNILLNCQSEGWVTGQNFMLEKDSFLVHYGLFLNFDPNGRCLQKIILTTSVQNLIWFSISHNHTYGCRLRCVTIARNYWPIKQA</sequence>
<evidence type="ECO:0000313" key="3">
    <source>
        <dbReference type="Proteomes" id="UP000245207"/>
    </source>
</evidence>
<keyword evidence="3" id="KW-1185">Reference proteome</keyword>
<dbReference type="CDD" id="cd22160">
    <property type="entry name" value="F-box_AtFBL13-like"/>
    <property type="match status" value="1"/>
</dbReference>
<feature type="domain" description="FBD" evidence="1">
    <location>
        <begin position="325"/>
        <end position="400"/>
    </location>
</feature>
<dbReference type="STRING" id="35608.A0A2U1L229"/>
<dbReference type="PANTHER" id="PTHR34223">
    <property type="entry name" value="OS11G0201299 PROTEIN"/>
    <property type="match status" value="1"/>
</dbReference>
<evidence type="ECO:0000313" key="2">
    <source>
        <dbReference type="EMBL" id="PWA43057.1"/>
    </source>
</evidence>
<dbReference type="InterPro" id="IPR006566">
    <property type="entry name" value="FBD"/>
</dbReference>
<dbReference type="Gene3D" id="3.80.10.10">
    <property type="entry name" value="Ribonuclease Inhibitor"/>
    <property type="match status" value="1"/>
</dbReference>
<comment type="caution">
    <text evidence="2">The sequence shown here is derived from an EMBL/GenBank/DDBJ whole genome shotgun (WGS) entry which is preliminary data.</text>
</comment>
<dbReference type="InterPro" id="IPR032675">
    <property type="entry name" value="LRR_dom_sf"/>
</dbReference>
<dbReference type="Pfam" id="PF08387">
    <property type="entry name" value="FBD"/>
    <property type="match status" value="1"/>
</dbReference>
<evidence type="ECO:0000259" key="1">
    <source>
        <dbReference type="SMART" id="SM00579"/>
    </source>
</evidence>
<name>A0A2U1L229_ARTAN</name>
<accession>A0A2U1L229</accession>
<dbReference type="SMART" id="SM00579">
    <property type="entry name" value="FBD"/>
    <property type="match status" value="1"/>
</dbReference>
<dbReference type="SUPFAM" id="SSF52058">
    <property type="entry name" value="L domain-like"/>
    <property type="match status" value="1"/>
</dbReference>
<dbReference type="OrthoDB" id="594804at2759"/>
<dbReference type="EMBL" id="PKPP01012045">
    <property type="protein sequence ID" value="PWA43057.1"/>
    <property type="molecule type" value="Genomic_DNA"/>
</dbReference>
<dbReference type="InterPro" id="IPR053197">
    <property type="entry name" value="F-box_SCFL_complex_component"/>
</dbReference>
<dbReference type="Pfam" id="PF00646">
    <property type="entry name" value="F-box"/>
    <property type="match status" value="1"/>
</dbReference>
<dbReference type="AlphaFoldDB" id="A0A2U1L229"/>